<sequence length="321" mass="33261">MRGLPEAIDHLLAVEFRPDGFRDGVVEPLWQAARRLLGEPMAWTAAVRLLQVAEAGLPVYLTTGVVSPPSLPRGETDGPLGLAAVARALSLRTSAGLVVLTEEAGLEPLRATLDAAGAGESCEVCSFPIDPQLAQAQAEALAPQIGALFVIEKIGPTPDGSLRRAGGQDVSQHLARVDLLMAELRRRKVLTIGVGDLGNEIGLGGIRRAAVAAQPLGELIATVTECDVPVVATCSNWAGFGVAAAMAGLRRDLSLLVDGRLHKAMLNACCDAGGHDSAAEAPIPAVDGIPAASNELFCDLLCGLVDFNLSRRLPAQAAETA</sequence>
<gene>
    <name evidence="2" type="ORF">JF888_04195</name>
</gene>
<dbReference type="Gene3D" id="3.90.1640.20">
    <property type="entry name" value="TON_0340"/>
    <property type="match status" value="1"/>
</dbReference>
<dbReference type="RefSeq" id="WP_338176859.1">
    <property type="nucleotide sequence ID" value="NZ_JAEKNQ010000019.1"/>
</dbReference>
<dbReference type="PANTHER" id="PTHR32022:SF10">
    <property type="entry name" value="D-GLUTAMATE CYCLASE, MITOCHONDRIAL"/>
    <property type="match status" value="1"/>
</dbReference>
<evidence type="ECO:0000313" key="3">
    <source>
        <dbReference type="Proteomes" id="UP000620075"/>
    </source>
</evidence>
<dbReference type="Pfam" id="PF14336">
    <property type="entry name" value="GLUCM-like_C"/>
    <property type="match status" value="1"/>
</dbReference>
<protein>
    <submittedName>
        <fullName evidence="2">DUF4392 domain-containing protein</fullName>
    </submittedName>
</protein>
<evidence type="ECO:0000259" key="1">
    <source>
        <dbReference type="Pfam" id="PF14336"/>
    </source>
</evidence>
<feature type="domain" description="D-glutamate cyclase-like C-terminal" evidence="1">
    <location>
        <begin position="40"/>
        <end position="295"/>
    </location>
</feature>
<comment type="caution">
    <text evidence="2">The sequence shown here is derived from an EMBL/GenBank/DDBJ whole genome shotgun (WGS) entry which is preliminary data.</text>
</comment>
<accession>A0A934K632</accession>
<dbReference type="Proteomes" id="UP000620075">
    <property type="component" value="Unassembled WGS sequence"/>
</dbReference>
<evidence type="ECO:0000313" key="2">
    <source>
        <dbReference type="EMBL" id="MBJ7602381.1"/>
    </source>
</evidence>
<proteinExistence type="predicted"/>
<dbReference type="AlphaFoldDB" id="A0A934K632"/>
<dbReference type="PANTHER" id="PTHR32022">
    <property type="entry name" value="D-GLUTAMATE CYCLASE, MITOCHONDRIAL"/>
    <property type="match status" value="1"/>
</dbReference>
<dbReference type="InterPro" id="IPR025504">
    <property type="entry name" value="GLUCM_C"/>
</dbReference>
<reference evidence="2 3" key="1">
    <citation type="submission" date="2020-10" db="EMBL/GenBank/DDBJ databases">
        <title>Ca. Dormibacterota MAGs.</title>
        <authorList>
            <person name="Montgomery K."/>
        </authorList>
    </citation>
    <scope>NUCLEOTIDE SEQUENCE [LARGE SCALE GENOMIC DNA]</scope>
    <source>
        <strain evidence="2">SC8811_S16_3</strain>
    </source>
</reference>
<name>A0A934K632_9BACT</name>
<organism evidence="2 3">
    <name type="scientific">Candidatus Dormiibacter inghamiae</name>
    <dbReference type="NCBI Taxonomy" id="3127013"/>
    <lineage>
        <taxon>Bacteria</taxon>
        <taxon>Bacillati</taxon>
        <taxon>Candidatus Dormiibacterota</taxon>
        <taxon>Candidatus Dormibacteria</taxon>
        <taxon>Candidatus Dormibacterales</taxon>
        <taxon>Candidatus Dormibacteraceae</taxon>
        <taxon>Candidatus Dormiibacter</taxon>
    </lineage>
</organism>
<dbReference type="EMBL" id="JAEKNQ010000019">
    <property type="protein sequence ID" value="MBJ7602381.1"/>
    <property type="molecule type" value="Genomic_DNA"/>
</dbReference>